<keyword evidence="4" id="KW-0949">S-adenosyl-L-methionine</keyword>
<feature type="compositionally biased region" description="Basic and acidic residues" evidence="7">
    <location>
        <begin position="138"/>
        <end position="148"/>
    </location>
</feature>
<dbReference type="Gene3D" id="3.40.50.150">
    <property type="entry name" value="Vaccinia Virus protein VP39"/>
    <property type="match status" value="1"/>
</dbReference>
<evidence type="ECO:0000256" key="6">
    <source>
        <dbReference type="ARBA" id="ARBA00047422"/>
    </source>
</evidence>
<dbReference type="InterPro" id="IPR018117">
    <property type="entry name" value="C5_DNA_meth_AS"/>
</dbReference>
<evidence type="ECO:0000313" key="9">
    <source>
        <dbReference type="Proteomes" id="UP000015350"/>
    </source>
</evidence>
<comment type="catalytic activity">
    <reaction evidence="6">
        <text>a 2'-deoxycytidine in DNA + S-adenosyl-L-methionine = a 5-methyl-2'-deoxycytidine in DNA + S-adenosyl-L-homocysteine + H(+)</text>
        <dbReference type="Rhea" id="RHEA:13681"/>
        <dbReference type="Rhea" id="RHEA-COMP:11369"/>
        <dbReference type="Rhea" id="RHEA-COMP:11370"/>
        <dbReference type="ChEBI" id="CHEBI:15378"/>
        <dbReference type="ChEBI" id="CHEBI:57856"/>
        <dbReference type="ChEBI" id="CHEBI:59789"/>
        <dbReference type="ChEBI" id="CHEBI:85452"/>
        <dbReference type="ChEBI" id="CHEBI:85454"/>
        <dbReference type="EC" id="2.1.1.37"/>
    </reaction>
</comment>
<dbReference type="Pfam" id="PF00145">
    <property type="entry name" value="DNA_methylase"/>
    <property type="match status" value="1"/>
</dbReference>
<accession>S9SFJ1</accession>
<evidence type="ECO:0000256" key="5">
    <source>
        <dbReference type="ARBA" id="ARBA00022747"/>
    </source>
</evidence>
<keyword evidence="3" id="KW-0808">Transferase</keyword>
<feature type="region of interest" description="Disordered" evidence="7">
    <location>
        <begin position="98"/>
        <end position="279"/>
    </location>
</feature>
<dbReference type="PATRIC" id="fig|1316936.3.peg.63"/>
<dbReference type="GO" id="GO:0044027">
    <property type="term" value="P:negative regulation of gene expression via chromosomal CpG island methylation"/>
    <property type="evidence" value="ECO:0007669"/>
    <property type="project" value="TreeGrafter"/>
</dbReference>
<evidence type="ECO:0000256" key="1">
    <source>
        <dbReference type="ARBA" id="ARBA00011975"/>
    </source>
</evidence>
<reference evidence="8 9" key="1">
    <citation type="submission" date="2013-04" db="EMBL/GenBank/DDBJ databases">
        <authorList>
            <person name="Kuznetsov B."/>
            <person name="Ivanovsky R."/>
        </authorList>
    </citation>
    <scope>NUCLEOTIDE SEQUENCE [LARGE SCALE GENOMIC DNA]</scope>
    <source>
        <strain evidence="8 9">MGU-K5</strain>
    </source>
</reference>
<evidence type="ECO:0000256" key="7">
    <source>
        <dbReference type="SAM" id="MobiDB-lite"/>
    </source>
</evidence>
<proteinExistence type="predicted"/>
<dbReference type="PANTHER" id="PTHR10629:SF52">
    <property type="entry name" value="DNA (CYTOSINE-5)-METHYLTRANSFERASE 1"/>
    <property type="match status" value="1"/>
</dbReference>
<dbReference type="GO" id="GO:0032259">
    <property type="term" value="P:methylation"/>
    <property type="evidence" value="ECO:0007669"/>
    <property type="project" value="UniProtKB-KW"/>
</dbReference>
<dbReference type="InterPro" id="IPR001525">
    <property type="entry name" value="C5_MeTfrase"/>
</dbReference>
<comment type="caution">
    <text evidence="8">The sequence shown here is derived from an EMBL/GenBank/DDBJ whole genome shotgun (WGS) entry which is preliminary data.</text>
</comment>
<evidence type="ECO:0000256" key="3">
    <source>
        <dbReference type="ARBA" id="ARBA00022679"/>
    </source>
</evidence>
<dbReference type="STRING" id="1316936.K678_00320"/>
<sequence>MDILTAGYPCQPFSTAGKRRGVEDPRHLWPHVARIVGEVRPGAVFLENVPNHLRLGFREVVDDLGNLGYRVAAGLFAAAEVGASHERLRLFVLAHRVGDGQPRPPVHAGSGEEGSRAPHPGGEGAAMAHSLGGGGDPGAERAGRETRPDPGGSGAWPELADSDGGDGARARACEPWPPGARLGPIQQSNDLANSEHGGCQRREQIGPRFGENAESALPHHQVVADSPRRGRRQDVGGNAAGRQPGPGQQDVADAQGPVGRGQQPAGRPERGRAGPSGSGACLAFAQRHGWLPLFAPGPSSDIWSRILEIDPALEPSLCRMAHAMAHRVDRLRLCGNGVSPLAGAFAYRTLRAALTSGDRGGRPVPAVPGGR</sequence>
<dbReference type="AlphaFoldDB" id="S9SFJ1"/>
<dbReference type="InterPro" id="IPR050390">
    <property type="entry name" value="C5-Methyltransferase"/>
</dbReference>
<dbReference type="GO" id="GO:0003677">
    <property type="term" value="F:DNA binding"/>
    <property type="evidence" value="ECO:0007669"/>
    <property type="project" value="TreeGrafter"/>
</dbReference>
<evidence type="ECO:0000256" key="4">
    <source>
        <dbReference type="ARBA" id="ARBA00022691"/>
    </source>
</evidence>
<evidence type="ECO:0000313" key="8">
    <source>
        <dbReference type="EMBL" id="EPY03509.1"/>
    </source>
</evidence>
<keyword evidence="2 8" id="KW-0489">Methyltransferase</keyword>
<dbReference type="PANTHER" id="PTHR10629">
    <property type="entry name" value="CYTOSINE-SPECIFIC METHYLTRANSFERASE"/>
    <property type="match status" value="1"/>
</dbReference>
<dbReference type="PROSITE" id="PS00094">
    <property type="entry name" value="C5_MTASE_1"/>
    <property type="match status" value="1"/>
</dbReference>
<dbReference type="SUPFAM" id="SSF53335">
    <property type="entry name" value="S-adenosyl-L-methionine-dependent methyltransferases"/>
    <property type="match status" value="1"/>
</dbReference>
<dbReference type="eggNOG" id="COG0270">
    <property type="taxonomic scope" value="Bacteria"/>
</dbReference>
<dbReference type="InterPro" id="IPR029063">
    <property type="entry name" value="SAM-dependent_MTases_sf"/>
</dbReference>
<dbReference type="Proteomes" id="UP000015350">
    <property type="component" value="Unassembled WGS sequence"/>
</dbReference>
<name>S9SFJ1_MAGFU</name>
<evidence type="ECO:0000256" key="2">
    <source>
        <dbReference type="ARBA" id="ARBA00022603"/>
    </source>
</evidence>
<keyword evidence="5" id="KW-0680">Restriction system</keyword>
<dbReference type="GO" id="GO:0003886">
    <property type="term" value="F:DNA (cytosine-5-)-methyltransferase activity"/>
    <property type="evidence" value="ECO:0007669"/>
    <property type="project" value="UniProtKB-EC"/>
</dbReference>
<gene>
    <name evidence="8" type="ORF">K678_00320</name>
</gene>
<dbReference type="EC" id="2.1.1.37" evidence="1"/>
<dbReference type="EMBL" id="AQPH01000001">
    <property type="protein sequence ID" value="EPY03509.1"/>
    <property type="molecule type" value="Genomic_DNA"/>
</dbReference>
<organism evidence="8 9">
    <name type="scientific">Magnetospirillum fulvum MGU-K5</name>
    <dbReference type="NCBI Taxonomy" id="1316936"/>
    <lineage>
        <taxon>Bacteria</taxon>
        <taxon>Pseudomonadati</taxon>
        <taxon>Pseudomonadota</taxon>
        <taxon>Alphaproteobacteria</taxon>
        <taxon>Rhodospirillales</taxon>
        <taxon>Rhodospirillaceae</taxon>
        <taxon>Magnetospirillum</taxon>
    </lineage>
</organism>
<dbReference type="GO" id="GO:0009307">
    <property type="term" value="P:DNA restriction-modification system"/>
    <property type="evidence" value="ECO:0007669"/>
    <property type="project" value="UniProtKB-KW"/>
</dbReference>
<protein>
    <recommendedName>
        <fullName evidence="1">DNA (cytosine-5-)-methyltransferase</fullName>
        <ecNumber evidence="1">2.1.1.37</ecNumber>
    </recommendedName>
</protein>